<comment type="caution">
    <text evidence="6">The sequence shown here is derived from an EMBL/GenBank/DDBJ whole genome shotgun (WGS) entry which is preliminary data.</text>
</comment>
<organism evidence="6 7">
    <name type="scientific">Mucilaginibacter humi</name>
    <dbReference type="NCBI Taxonomy" id="2732510"/>
    <lineage>
        <taxon>Bacteria</taxon>
        <taxon>Pseudomonadati</taxon>
        <taxon>Bacteroidota</taxon>
        <taxon>Sphingobacteriia</taxon>
        <taxon>Sphingobacteriales</taxon>
        <taxon>Sphingobacteriaceae</taxon>
        <taxon>Mucilaginibacter</taxon>
    </lineage>
</organism>
<keyword evidence="7" id="KW-1185">Reference proteome</keyword>
<accession>A0ABX1W1A3</accession>
<evidence type="ECO:0000256" key="1">
    <source>
        <dbReference type="ARBA" id="ARBA00004141"/>
    </source>
</evidence>
<reference evidence="6 7" key="1">
    <citation type="submission" date="2020-05" db="EMBL/GenBank/DDBJ databases">
        <authorList>
            <person name="Khan S.A."/>
            <person name="Jeon C.O."/>
            <person name="Chun B.H."/>
        </authorList>
    </citation>
    <scope>NUCLEOTIDE SEQUENCE [LARGE SCALE GENOMIC DNA]</scope>
    <source>
        <strain evidence="6 7">S1162</strain>
    </source>
</reference>
<dbReference type="RefSeq" id="WP_175269137.1">
    <property type="nucleotide sequence ID" value="NZ_JABFCR010000010.1"/>
</dbReference>
<name>A0ABX1W1A3_9SPHI</name>
<dbReference type="Pfam" id="PF13564">
    <property type="entry name" value="DoxX_2"/>
    <property type="match status" value="1"/>
</dbReference>
<protein>
    <submittedName>
        <fullName evidence="6">DoxX family protein</fullName>
    </submittedName>
</protein>
<keyword evidence="4 5" id="KW-0472">Membrane</keyword>
<dbReference type="EMBL" id="JABFCR010000010">
    <property type="protein sequence ID" value="NNU33441.1"/>
    <property type="molecule type" value="Genomic_DNA"/>
</dbReference>
<dbReference type="Proteomes" id="UP000566071">
    <property type="component" value="Unassembled WGS sequence"/>
</dbReference>
<evidence type="ECO:0000313" key="7">
    <source>
        <dbReference type="Proteomes" id="UP000566071"/>
    </source>
</evidence>
<gene>
    <name evidence="6" type="ORF">HK413_03380</name>
</gene>
<dbReference type="InterPro" id="IPR032808">
    <property type="entry name" value="DoxX"/>
</dbReference>
<proteinExistence type="predicted"/>
<keyword evidence="3 5" id="KW-1133">Transmembrane helix</keyword>
<feature type="transmembrane region" description="Helical" evidence="5">
    <location>
        <begin position="7"/>
        <end position="27"/>
    </location>
</feature>
<evidence type="ECO:0000256" key="5">
    <source>
        <dbReference type="SAM" id="Phobius"/>
    </source>
</evidence>
<sequence length="83" mass="8947">MNKTTINIIYWISTGLVLAMMLFSAATSFMDNPDGAKMLAVIGYRPYVLHLLAVAKVLGVIAILTPVIPGLKNGLTRVLCLTL</sequence>
<evidence type="ECO:0000256" key="3">
    <source>
        <dbReference type="ARBA" id="ARBA00022989"/>
    </source>
</evidence>
<keyword evidence="2 5" id="KW-0812">Transmembrane</keyword>
<comment type="subcellular location">
    <subcellularLocation>
        <location evidence="1">Membrane</location>
        <topology evidence="1">Multi-pass membrane protein</topology>
    </subcellularLocation>
</comment>
<evidence type="ECO:0000256" key="2">
    <source>
        <dbReference type="ARBA" id="ARBA00022692"/>
    </source>
</evidence>
<evidence type="ECO:0000256" key="4">
    <source>
        <dbReference type="ARBA" id="ARBA00023136"/>
    </source>
</evidence>
<evidence type="ECO:0000313" key="6">
    <source>
        <dbReference type="EMBL" id="NNU33441.1"/>
    </source>
</evidence>
<feature type="transmembrane region" description="Helical" evidence="5">
    <location>
        <begin position="47"/>
        <end position="68"/>
    </location>
</feature>